<keyword evidence="2" id="KW-0238">DNA-binding</keyword>
<dbReference type="AlphaFoldDB" id="A0A3B1ALG0"/>
<protein>
    <submittedName>
        <fullName evidence="5">Transcriptional regulator, AsnC family</fullName>
    </submittedName>
</protein>
<organism evidence="5">
    <name type="scientific">hydrothermal vent metagenome</name>
    <dbReference type="NCBI Taxonomy" id="652676"/>
    <lineage>
        <taxon>unclassified sequences</taxon>
        <taxon>metagenomes</taxon>
        <taxon>ecological metagenomes</taxon>
    </lineage>
</organism>
<dbReference type="SUPFAM" id="SSF54909">
    <property type="entry name" value="Dimeric alpha+beta barrel"/>
    <property type="match status" value="1"/>
</dbReference>
<dbReference type="InterPro" id="IPR036390">
    <property type="entry name" value="WH_DNA-bd_sf"/>
</dbReference>
<dbReference type="CDD" id="cd00090">
    <property type="entry name" value="HTH_ARSR"/>
    <property type="match status" value="1"/>
</dbReference>
<dbReference type="PROSITE" id="PS50956">
    <property type="entry name" value="HTH_ASNC_2"/>
    <property type="match status" value="1"/>
</dbReference>
<dbReference type="Gene3D" id="3.30.70.920">
    <property type="match status" value="1"/>
</dbReference>
<keyword evidence="3" id="KW-0804">Transcription</keyword>
<keyword evidence="1" id="KW-0805">Transcription regulation</keyword>
<dbReference type="PANTHER" id="PTHR30154">
    <property type="entry name" value="LEUCINE-RESPONSIVE REGULATORY PROTEIN"/>
    <property type="match status" value="1"/>
</dbReference>
<name>A0A3B1ALG0_9ZZZZ</name>
<evidence type="ECO:0000256" key="1">
    <source>
        <dbReference type="ARBA" id="ARBA00023015"/>
    </source>
</evidence>
<dbReference type="InterPro" id="IPR019885">
    <property type="entry name" value="Tscrpt_reg_HTH_AsnC-type_CS"/>
</dbReference>
<dbReference type="InterPro" id="IPR036388">
    <property type="entry name" value="WH-like_DNA-bd_sf"/>
</dbReference>
<dbReference type="GO" id="GO:0043200">
    <property type="term" value="P:response to amino acid"/>
    <property type="evidence" value="ECO:0007669"/>
    <property type="project" value="TreeGrafter"/>
</dbReference>
<evidence type="ECO:0000313" key="5">
    <source>
        <dbReference type="EMBL" id="VAX02551.1"/>
    </source>
</evidence>
<feature type="domain" description="HTH asnC-type" evidence="4">
    <location>
        <begin position="5"/>
        <end position="66"/>
    </location>
</feature>
<dbReference type="PRINTS" id="PR00033">
    <property type="entry name" value="HTHASNC"/>
</dbReference>
<dbReference type="SUPFAM" id="SSF46785">
    <property type="entry name" value="Winged helix' DNA-binding domain"/>
    <property type="match status" value="1"/>
</dbReference>
<dbReference type="EMBL" id="UOFW01000016">
    <property type="protein sequence ID" value="VAX02551.1"/>
    <property type="molecule type" value="Genomic_DNA"/>
</dbReference>
<dbReference type="GO" id="GO:0043565">
    <property type="term" value="F:sequence-specific DNA binding"/>
    <property type="evidence" value="ECO:0007669"/>
    <property type="project" value="InterPro"/>
</dbReference>
<evidence type="ECO:0000259" key="4">
    <source>
        <dbReference type="PROSITE" id="PS50956"/>
    </source>
</evidence>
<dbReference type="SMART" id="SM00344">
    <property type="entry name" value="HTH_ASNC"/>
    <property type="match status" value="1"/>
</dbReference>
<dbReference type="InterPro" id="IPR000485">
    <property type="entry name" value="AsnC-type_HTH_dom"/>
</dbReference>
<dbReference type="Pfam" id="PF01037">
    <property type="entry name" value="AsnC_trans_reg"/>
    <property type="match status" value="1"/>
</dbReference>
<gene>
    <name evidence="5" type="ORF">MNBD_ALPHA03-1288</name>
</gene>
<dbReference type="InterPro" id="IPR011991">
    <property type="entry name" value="ArsR-like_HTH"/>
</dbReference>
<reference evidence="5" key="1">
    <citation type="submission" date="2018-06" db="EMBL/GenBank/DDBJ databases">
        <authorList>
            <person name="Zhirakovskaya E."/>
        </authorList>
    </citation>
    <scope>NUCLEOTIDE SEQUENCE</scope>
</reference>
<dbReference type="InterPro" id="IPR019888">
    <property type="entry name" value="Tscrpt_reg_AsnC-like"/>
</dbReference>
<evidence type="ECO:0000256" key="3">
    <source>
        <dbReference type="ARBA" id="ARBA00023163"/>
    </source>
</evidence>
<accession>A0A3B1ALG0</accession>
<dbReference type="InterPro" id="IPR011008">
    <property type="entry name" value="Dimeric_a/b-barrel"/>
</dbReference>
<dbReference type="GO" id="GO:0005829">
    <property type="term" value="C:cytosol"/>
    <property type="evidence" value="ECO:0007669"/>
    <property type="project" value="TreeGrafter"/>
</dbReference>
<dbReference type="PROSITE" id="PS00519">
    <property type="entry name" value="HTH_ASNC_1"/>
    <property type="match status" value="1"/>
</dbReference>
<dbReference type="PANTHER" id="PTHR30154:SF17">
    <property type="entry name" value="DNA-BINDING TRANSCRIPTIONAL ACTIVATOR DECR"/>
    <property type="match status" value="1"/>
</dbReference>
<evidence type="ECO:0000256" key="2">
    <source>
        <dbReference type="ARBA" id="ARBA00023125"/>
    </source>
</evidence>
<proteinExistence type="predicted"/>
<sequence length="156" mass="18056">MNFNKIDIALLDLLQKDISISINELARRVGLTKTPCWRRVQKLEKSGIIKGRVALLDGSLLERNVSVFVQVKTSQHNREWLEKFSKIVSDFPEVAGFYRMSGEYDYLLRVIVKNISAYDNFYKRFIEATSLTDVTSNFAMEEIKNSTEIYLGNHLK</sequence>
<dbReference type="Pfam" id="PF13412">
    <property type="entry name" value="HTH_24"/>
    <property type="match status" value="1"/>
</dbReference>
<dbReference type="Gene3D" id="1.10.10.10">
    <property type="entry name" value="Winged helix-like DNA-binding domain superfamily/Winged helix DNA-binding domain"/>
    <property type="match status" value="1"/>
</dbReference>
<dbReference type="InterPro" id="IPR019887">
    <property type="entry name" value="Tscrpt_reg_AsnC/Lrp_C"/>
</dbReference>